<sequence length="150" mass="17271">MLKEKLYRIRQALNLLLEMLEEEFSCLKNRKMDKIADLEVCIQGLLEQLNREKQEFIIIARKKGFDSVFKFFNNLGQIDKYSVLLTDIKQKEQKIKILSAKNNALAVALANQTANMLNFLQTKIKESNPENPVYTNGGKLVGRPNINLRG</sequence>
<dbReference type="RefSeq" id="WP_092062709.1">
    <property type="nucleotide sequence ID" value="NZ_FNIN01000001.1"/>
</dbReference>
<keyword evidence="4" id="KW-0175">Coiled coil</keyword>
<evidence type="ECO:0000256" key="3">
    <source>
        <dbReference type="ARBA" id="ARBA00022795"/>
    </source>
</evidence>
<keyword evidence="6" id="KW-1185">Reference proteome</keyword>
<evidence type="ECO:0000256" key="4">
    <source>
        <dbReference type="SAM" id="Coils"/>
    </source>
</evidence>
<gene>
    <name evidence="5" type="ORF">SAMN04488516_101444</name>
</gene>
<proteinExistence type="inferred from homology"/>
<comment type="function">
    <text evidence="1">Required for the efficient initiation of filament assembly.</text>
</comment>
<protein>
    <submittedName>
        <fullName evidence="5">FlgN protein</fullName>
    </submittedName>
</protein>
<evidence type="ECO:0000256" key="2">
    <source>
        <dbReference type="ARBA" id="ARBA00007703"/>
    </source>
</evidence>
<evidence type="ECO:0000313" key="5">
    <source>
        <dbReference type="EMBL" id="SDN33749.1"/>
    </source>
</evidence>
<comment type="similarity">
    <text evidence="2">Belongs to the FlgN family.</text>
</comment>
<name>A0A1H0AJX0_9BACT</name>
<dbReference type="GO" id="GO:0044780">
    <property type="term" value="P:bacterial-type flagellum assembly"/>
    <property type="evidence" value="ECO:0007669"/>
    <property type="project" value="InterPro"/>
</dbReference>
<feature type="coiled-coil region" evidence="4">
    <location>
        <begin position="3"/>
        <end position="55"/>
    </location>
</feature>
<dbReference type="Proteomes" id="UP000199602">
    <property type="component" value="Unassembled WGS sequence"/>
</dbReference>
<dbReference type="InterPro" id="IPR036679">
    <property type="entry name" value="FlgN-like_sf"/>
</dbReference>
<dbReference type="SUPFAM" id="SSF140566">
    <property type="entry name" value="FlgN-like"/>
    <property type="match status" value="1"/>
</dbReference>
<dbReference type="STRING" id="206665.SAMN04488516_101444"/>
<reference evidence="5 6" key="1">
    <citation type="submission" date="2016-10" db="EMBL/GenBank/DDBJ databases">
        <authorList>
            <person name="de Groot N.N."/>
        </authorList>
    </citation>
    <scope>NUCLEOTIDE SEQUENCE [LARGE SCALE GENOMIC DNA]</scope>
    <source>
        <strain evidence="5 6">DSM 15269</strain>
    </source>
</reference>
<evidence type="ECO:0000313" key="6">
    <source>
        <dbReference type="Proteomes" id="UP000199602"/>
    </source>
</evidence>
<dbReference type="Pfam" id="PF05130">
    <property type="entry name" value="FlgN"/>
    <property type="match status" value="1"/>
</dbReference>
<accession>A0A1H0AJX0</accession>
<dbReference type="InterPro" id="IPR007809">
    <property type="entry name" value="FlgN-like"/>
</dbReference>
<organism evidence="5 6">
    <name type="scientific">Desulfonauticus submarinus</name>
    <dbReference type="NCBI Taxonomy" id="206665"/>
    <lineage>
        <taxon>Bacteria</taxon>
        <taxon>Pseudomonadati</taxon>
        <taxon>Thermodesulfobacteriota</taxon>
        <taxon>Desulfovibrionia</taxon>
        <taxon>Desulfovibrionales</taxon>
        <taxon>Desulfonauticaceae</taxon>
        <taxon>Desulfonauticus</taxon>
    </lineage>
</organism>
<dbReference type="EMBL" id="FNIN01000001">
    <property type="protein sequence ID" value="SDN33749.1"/>
    <property type="molecule type" value="Genomic_DNA"/>
</dbReference>
<evidence type="ECO:0000256" key="1">
    <source>
        <dbReference type="ARBA" id="ARBA00002397"/>
    </source>
</evidence>
<dbReference type="AlphaFoldDB" id="A0A1H0AJX0"/>
<keyword evidence="3" id="KW-1005">Bacterial flagellum biogenesis</keyword>
<dbReference type="OrthoDB" id="5453528at2"/>